<gene>
    <name evidence="9" type="ORF">EHO51_01595</name>
</gene>
<dbReference type="PANTHER" id="PTHR39479:SF2">
    <property type="entry name" value="2-OXOADIPATE DIOXYGENASE_DECARBOXYLASE"/>
    <property type="match status" value="1"/>
</dbReference>
<dbReference type="Proteomes" id="UP000273982">
    <property type="component" value="Chromosome"/>
</dbReference>
<evidence type="ECO:0000256" key="1">
    <source>
        <dbReference type="ARBA" id="ARBA00001954"/>
    </source>
</evidence>
<evidence type="ECO:0000256" key="5">
    <source>
        <dbReference type="ARBA" id="ARBA00035013"/>
    </source>
</evidence>
<organism evidence="9 10">
    <name type="scientific">Methylocystis rosea</name>
    <dbReference type="NCBI Taxonomy" id="173366"/>
    <lineage>
        <taxon>Bacteria</taxon>
        <taxon>Pseudomonadati</taxon>
        <taxon>Pseudomonadota</taxon>
        <taxon>Alphaproteobacteria</taxon>
        <taxon>Hyphomicrobiales</taxon>
        <taxon>Methylocystaceae</taxon>
        <taxon>Methylocystis</taxon>
    </lineage>
</organism>
<dbReference type="PANTHER" id="PTHR39479">
    <property type="match status" value="1"/>
</dbReference>
<accession>A0A3G8M0Q8</accession>
<dbReference type="AlphaFoldDB" id="A0A3G8M0Q8"/>
<name>A0A3G8M0Q8_9HYPH</name>
<dbReference type="InterPro" id="IPR047869">
    <property type="entry name" value="YdcJ_bac-like"/>
</dbReference>
<dbReference type="EMBL" id="CP034086">
    <property type="protein sequence ID" value="AZG75539.1"/>
    <property type="molecule type" value="Genomic_DNA"/>
</dbReference>
<evidence type="ECO:0000256" key="8">
    <source>
        <dbReference type="ARBA" id="ARBA00035045"/>
    </source>
</evidence>
<evidence type="ECO:0000256" key="2">
    <source>
        <dbReference type="ARBA" id="ARBA00022964"/>
    </source>
</evidence>
<keyword evidence="3" id="KW-0560">Oxidoreductase</keyword>
<dbReference type="SMART" id="SM01150">
    <property type="entry name" value="DUF1338"/>
    <property type="match status" value="1"/>
</dbReference>
<dbReference type="EC" id="1.13.11.93" evidence="6"/>
<proteinExistence type="inferred from homology"/>
<dbReference type="KEGG" id="mros:EHO51_01595"/>
<dbReference type="CDD" id="cd16348">
    <property type="entry name" value="VOC_YdcJ_like"/>
    <property type="match status" value="1"/>
</dbReference>
<dbReference type="GO" id="GO:0051213">
    <property type="term" value="F:dioxygenase activity"/>
    <property type="evidence" value="ECO:0007669"/>
    <property type="project" value="UniProtKB-KW"/>
</dbReference>
<evidence type="ECO:0000313" key="9">
    <source>
        <dbReference type="EMBL" id="AZG75539.1"/>
    </source>
</evidence>
<protein>
    <recommendedName>
        <fullName evidence="7">2-oxoadipate dioxygenase/decarboxylase</fullName>
        <ecNumber evidence="6">1.13.11.93</ecNumber>
    </recommendedName>
    <alternativeName>
        <fullName evidence="8">2-hydroxyglutarate synthase</fullName>
    </alternativeName>
</protein>
<reference evidence="9 10" key="1">
    <citation type="submission" date="2018-11" db="EMBL/GenBank/DDBJ databases">
        <title>Genome squencing of methanotrophic bacteria isolated from alkaline groundwater in Korea.</title>
        <authorList>
            <person name="Nguyen L.N."/>
        </authorList>
    </citation>
    <scope>NUCLEOTIDE SEQUENCE [LARGE SCALE GENOMIC DNA]</scope>
    <source>
        <strain evidence="9 10">GW6</strain>
    </source>
</reference>
<dbReference type="Pfam" id="PF07063">
    <property type="entry name" value="HGLS"/>
    <property type="match status" value="1"/>
</dbReference>
<dbReference type="Gene3D" id="3.10.180.80">
    <property type="entry name" value="Uncharacterised protein PF07063, DUF1338"/>
    <property type="match status" value="1"/>
</dbReference>
<keyword evidence="4" id="KW-0408">Iron</keyword>
<evidence type="ECO:0000256" key="4">
    <source>
        <dbReference type="ARBA" id="ARBA00023004"/>
    </source>
</evidence>
<comment type="similarity">
    <text evidence="5">Belongs to the 2-oxoadipate dioxygenase/decarboxylase family.</text>
</comment>
<dbReference type="RefSeq" id="WP_124737420.1">
    <property type="nucleotide sequence ID" value="NZ_CP034086.1"/>
</dbReference>
<evidence type="ECO:0000313" key="10">
    <source>
        <dbReference type="Proteomes" id="UP000273982"/>
    </source>
</evidence>
<evidence type="ECO:0000256" key="6">
    <source>
        <dbReference type="ARBA" id="ARBA00035023"/>
    </source>
</evidence>
<comment type="cofactor">
    <cofactor evidence="1">
        <name>Fe(2+)</name>
        <dbReference type="ChEBI" id="CHEBI:29033"/>
    </cofactor>
</comment>
<evidence type="ECO:0000256" key="7">
    <source>
        <dbReference type="ARBA" id="ARBA00035034"/>
    </source>
</evidence>
<evidence type="ECO:0000256" key="3">
    <source>
        <dbReference type="ARBA" id="ARBA00023002"/>
    </source>
</evidence>
<sequence length="481" mass="53006">MNDASADSIRTMFASAISDMYQAEAPQYRAMKTLVAEVNRQTLADEPQLKRRLEENNELERLDVERHGAIRVGTAEELSMLRRLFAIMGMAPVGYYDLSIAGIPVHSTAFRPIGENALRASPFRIFTSLLRLDLIADAQAREIAAKVLAQRDILTPRCRALIDLFERHGFDEGEAREFVREAAKIFRWNGQATVSSSAYRMLHAAHPLLADIVCFKGPHINHLTLHALDIDAAHSAMAARGMNPKAIVEGPPRRSCPILLRQTSFKARPEPVEFIEEDDRRVTGVHAARFGEIEQRGAALTAKGRALYDRLLAEAQAAVPLTPDGANTLAFNEELARRFTAFPDDDETLRREKLAFFHYSVDPSARGGESLSPPSLDDLLRTGALRAEPIVYEDFLPVSAAGIFRSNLGERGEEELIERADRRAFEAALGAPFLDELALYEEAETCSLGASLQALGVDRAAWLQPPKTGSAPIGAAESSHN</sequence>
<keyword evidence="2" id="KW-0223">Dioxygenase</keyword>
<dbReference type="InterPro" id="IPR009770">
    <property type="entry name" value="HGLS"/>
</dbReference>